<sequence length="83" mass="9595">MMDGQLRTFASSYWVLFQALRIDSHRRSELSNSHGFTIPSVESWSMTPLSSACYGTREDAFDSRVHIRWLPLLEDLDRCGRLS</sequence>
<comment type="caution">
    <text evidence="1">The sequence shown here is derived from an EMBL/GenBank/DDBJ whole genome shotgun (WGS) entry which is preliminary data.</text>
</comment>
<dbReference type="AlphaFoldDB" id="A0A445B370"/>
<name>A0A445B370_ARAHY</name>
<reference evidence="1 2" key="1">
    <citation type="submission" date="2019-01" db="EMBL/GenBank/DDBJ databases">
        <title>Sequencing of cultivated peanut Arachis hypogaea provides insights into genome evolution and oil improvement.</title>
        <authorList>
            <person name="Chen X."/>
        </authorList>
    </citation>
    <scope>NUCLEOTIDE SEQUENCE [LARGE SCALE GENOMIC DNA]</scope>
    <source>
        <strain evidence="2">cv. Fuhuasheng</strain>
        <tissue evidence="1">Leaves</tissue>
    </source>
</reference>
<dbReference type="EMBL" id="SDMP01000010">
    <property type="protein sequence ID" value="RYR33100.1"/>
    <property type="molecule type" value="Genomic_DNA"/>
</dbReference>
<proteinExistence type="predicted"/>
<accession>A0A445B370</accession>
<evidence type="ECO:0000313" key="2">
    <source>
        <dbReference type="Proteomes" id="UP000289738"/>
    </source>
</evidence>
<evidence type="ECO:0000313" key="1">
    <source>
        <dbReference type="EMBL" id="RYR33100.1"/>
    </source>
</evidence>
<keyword evidence="2" id="KW-1185">Reference proteome</keyword>
<gene>
    <name evidence="1" type="ORF">Ahy_A10g047673</name>
</gene>
<dbReference type="Proteomes" id="UP000289738">
    <property type="component" value="Chromosome A10"/>
</dbReference>
<organism evidence="1 2">
    <name type="scientific">Arachis hypogaea</name>
    <name type="common">Peanut</name>
    <dbReference type="NCBI Taxonomy" id="3818"/>
    <lineage>
        <taxon>Eukaryota</taxon>
        <taxon>Viridiplantae</taxon>
        <taxon>Streptophyta</taxon>
        <taxon>Embryophyta</taxon>
        <taxon>Tracheophyta</taxon>
        <taxon>Spermatophyta</taxon>
        <taxon>Magnoliopsida</taxon>
        <taxon>eudicotyledons</taxon>
        <taxon>Gunneridae</taxon>
        <taxon>Pentapetalae</taxon>
        <taxon>rosids</taxon>
        <taxon>fabids</taxon>
        <taxon>Fabales</taxon>
        <taxon>Fabaceae</taxon>
        <taxon>Papilionoideae</taxon>
        <taxon>50 kb inversion clade</taxon>
        <taxon>dalbergioids sensu lato</taxon>
        <taxon>Dalbergieae</taxon>
        <taxon>Pterocarpus clade</taxon>
        <taxon>Arachis</taxon>
    </lineage>
</organism>
<protein>
    <submittedName>
        <fullName evidence="1">Uncharacterized protein</fullName>
    </submittedName>
</protein>